<sequence>MDTAAGYFLGHPIMYNYDGDTQSTADEIETFNLRNHVEDADAEWGKMSIICGKSARLAYIDREGKERIKNIDPWQVAFIGDTIHEPDFSIRYYKDAEGKTGLSFITI</sequence>
<comment type="caution">
    <text evidence="1">The sequence shown here is derived from an EMBL/GenBank/DDBJ whole genome shotgun (WGS) entry which is preliminary data.</text>
</comment>
<keyword evidence="2" id="KW-1185">Reference proteome</keyword>
<evidence type="ECO:0000313" key="1">
    <source>
        <dbReference type="EMBL" id="RSL28723.1"/>
    </source>
</evidence>
<reference evidence="1 2" key="1">
    <citation type="submission" date="2018-10" db="EMBL/GenBank/DDBJ databases">
        <title>Draft genome sequence of Bacillus salarius IM0101, isolated from a hypersaline soil in Inner Mongolia, China.</title>
        <authorList>
            <person name="Yamprayoonswat W."/>
            <person name="Boonvisut S."/>
            <person name="Jumpathong W."/>
            <person name="Sittihan S."/>
            <person name="Ruangsuj P."/>
            <person name="Wanthongcharoen S."/>
            <person name="Thongpramul N."/>
            <person name="Pimmason S."/>
            <person name="Yu B."/>
            <person name="Yasawong M."/>
        </authorList>
    </citation>
    <scope>NUCLEOTIDE SEQUENCE [LARGE SCALE GENOMIC DNA]</scope>
    <source>
        <strain evidence="1 2">IM0101</strain>
    </source>
</reference>
<evidence type="ECO:0000313" key="2">
    <source>
        <dbReference type="Proteomes" id="UP000275076"/>
    </source>
</evidence>
<dbReference type="Proteomes" id="UP000275076">
    <property type="component" value="Unassembled WGS sequence"/>
</dbReference>
<name>A0A428MRK5_9BACI</name>
<dbReference type="InterPro" id="IPR021145">
    <property type="entry name" value="Portal_protein_SPP1_Gp6-like"/>
</dbReference>
<protein>
    <submittedName>
        <fullName evidence="1">Phage portal protein</fullName>
    </submittedName>
</protein>
<gene>
    <name evidence="1" type="ORF">D7Z54_35075</name>
</gene>
<dbReference type="AlphaFoldDB" id="A0A428MRK5"/>
<organism evidence="1 2">
    <name type="scientific">Salibacterium salarium</name>
    <dbReference type="NCBI Taxonomy" id="284579"/>
    <lineage>
        <taxon>Bacteria</taxon>
        <taxon>Bacillati</taxon>
        <taxon>Bacillota</taxon>
        <taxon>Bacilli</taxon>
        <taxon>Bacillales</taxon>
        <taxon>Bacillaceae</taxon>
    </lineage>
</organism>
<proteinExistence type="predicted"/>
<dbReference type="EMBL" id="RBVX01000209">
    <property type="protein sequence ID" value="RSL28723.1"/>
    <property type="molecule type" value="Genomic_DNA"/>
</dbReference>
<accession>A0A428MRK5</accession>
<dbReference type="Pfam" id="PF05133">
    <property type="entry name" value="SPP1_portal"/>
    <property type="match status" value="1"/>
</dbReference>